<evidence type="ECO:0000256" key="8">
    <source>
        <dbReference type="PIRSR" id="PIRSR000806-1"/>
    </source>
</evidence>
<keyword evidence="11" id="KW-1185">Reference proteome</keyword>
<dbReference type="InterPro" id="IPR002618">
    <property type="entry name" value="UDPGP_fam"/>
</dbReference>
<protein>
    <recommendedName>
        <fullName evidence="3 7">UTP--glucose-1-phosphate uridylyltransferase</fullName>
        <ecNumber evidence="3 7">2.7.7.9</ecNumber>
    </recommendedName>
</protein>
<dbReference type="PANTHER" id="PTHR43511">
    <property type="match status" value="1"/>
</dbReference>
<evidence type="ECO:0000313" key="11">
    <source>
        <dbReference type="Proteomes" id="UP000092154"/>
    </source>
</evidence>
<dbReference type="AlphaFoldDB" id="A0A1B7NGW6"/>
<feature type="binding site" evidence="9">
    <location>
        <position position="192"/>
    </location>
    <ligand>
        <name>UTP</name>
        <dbReference type="ChEBI" id="CHEBI:46398"/>
    </ligand>
</feature>
<evidence type="ECO:0000256" key="1">
    <source>
        <dbReference type="ARBA" id="ARBA00003449"/>
    </source>
</evidence>
<dbReference type="SUPFAM" id="SSF53448">
    <property type="entry name" value="Nucleotide-diphospho-sugar transferases"/>
    <property type="match status" value="1"/>
</dbReference>
<dbReference type="Gene3D" id="2.160.10.10">
    <property type="entry name" value="Hexapeptide repeat proteins"/>
    <property type="match status" value="1"/>
</dbReference>
<dbReference type="EMBL" id="KV448128">
    <property type="protein sequence ID" value="OAX44113.1"/>
    <property type="molecule type" value="Genomic_DNA"/>
</dbReference>
<feature type="binding site" evidence="8">
    <location>
        <position position="222"/>
    </location>
    <ligand>
        <name>substrate</name>
    </ligand>
</feature>
<dbReference type="InterPro" id="IPR016267">
    <property type="entry name" value="UDPGP_trans"/>
</dbReference>
<sequence>MATLAPRADPLNARVRGGSHIDFKTATTGVAAKAMRNEISHLVSTCEEHAKRQAFDTEMQSFFYLFTRYLSERAKSVDLDWDRIKSPADDQIVLYDTLPQPHNHDNLNKLAVLKVNGGLGTSMGMTGAKSALEVKDDMTFLDLTVRQIEHLNTSNRVDVPLILMTSFNTHEDTLRIIKKYANQQLRITTFNQSRYPRIFKESLLPCPKRADDDKKHWYPPGHGDLYNALLYSGVMDQLIAEGKEYLFVSNSDNLGAVVDENILQHMIDSQAEFLMEVTDKTKADIKGGTLIDYEGSIRLLEIAQVPSEHVEDFKSVRKFKIFNTNNLWINLPALKRIMETEGMELEIIINPKTNEDGQAVVQLETAAGAAIKHFKNGHGINVPRSRFLPVKSCSDLLLIKSDIYSLQHGQLVLNESRMFETTPVIKLGDHFKKIQQFQKRFKKIPKIIELDHLTVTGDVYFGRNVTLRGTVIVVANEGQRIDIPDGCILENRVVILGLPRKE</sequence>
<dbReference type="Proteomes" id="UP000092154">
    <property type="component" value="Unassembled WGS sequence"/>
</dbReference>
<feature type="binding site" evidence="9">
    <location>
        <position position="221"/>
    </location>
    <ligand>
        <name>UTP</name>
        <dbReference type="ChEBI" id="CHEBI:46398"/>
    </ligand>
</feature>
<proteinExistence type="inferred from homology"/>
<evidence type="ECO:0000313" key="10">
    <source>
        <dbReference type="EMBL" id="OAX44113.1"/>
    </source>
</evidence>
<reference evidence="10 11" key="1">
    <citation type="submission" date="2016-06" db="EMBL/GenBank/DDBJ databases">
        <title>Comparative genomics of the ectomycorrhizal sister species Rhizopogon vinicolor and Rhizopogon vesiculosus (Basidiomycota: Boletales) reveals a divergence of the mating type B locus.</title>
        <authorList>
            <consortium name="DOE Joint Genome Institute"/>
            <person name="Mujic A.B."/>
            <person name="Kuo A."/>
            <person name="Tritt A."/>
            <person name="Lipzen A."/>
            <person name="Chen C."/>
            <person name="Johnson J."/>
            <person name="Sharma A."/>
            <person name="Barry K."/>
            <person name="Grigoriev I.V."/>
            <person name="Spatafora J.W."/>
        </authorList>
    </citation>
    <scope>NUCLEOTIDE SEQUENCE [LARGE SCALE GENOMIC DNA]</scope>
    <source>
        <strain evidence="10 11">AM-OR11-026</strain>
    </source>
</reference>
<dbReference type="PIRSF" id="PIRSF000806">
    <property type="entry name" value="UDPGP"/>
    <property type="match status" value="1"/>
</dbReference>
<comment type="similarity">
    <text evidence="2 7">Belongs to the UDPGP type 1 family.</text>
</comment>
<comment type="function">
    <text evidence="1">Plays a central role as a glucosyl donor in cellular metabolic pathways.</text>
</comment>
<dbReference type="FunFam" id="3.90.550.10:FF:000002">
    <property type="entry name" value="UTP--glucose-1-phosphate uridylyltransferase"/>
    <property type="match status" value="1"/>
</dbReference>
<evidence type="ECO:0000256" key="6">
    <source>
        <dbReference type="ARBA" id="ARBA00048128"/>
    </source>
</evidence>
<dbReference type="GO" id="GO:0003983">
    <property type="term" value="F:UTP:glucose-1-phosphate uridylyltransferase activity"/>
    <property type="evidence" value="ECO:0007669"/>
    <property type="project" value="UniProtKB-EC"/>
</dbReference>
<dbReference type="FunFam" id="2.160.10.10:FF:000001">
    <property type="entry name" value="UTP--glucose-1-phosphate uridylyltransferase"/>
    <property type="match status" value="1"/>
</dbReference>
<dbReference type="InterPro" id="IPR029044">
    <property type="entry name" value="Nucleotide-diphossugar_trans"/>
</dbReference>
<evidence type="ECO:0000256" key="3">
    <source>
        <dbReference type="ARBA" id="ARBA00012415"/>
    </source>
</evidence>
<feature type="binding site" evidence="9">
    <location>
        <position position="252"/>
    </location>
    <ligand>
        <name>UTP</name>
        <dbReference type="ChEBI" id="CHEBI:46398"/>
    </ligand>
</feature>
<dbReference type="FunCoup" id="A0A1B7NGW6">
    <property type="interactions" value="472"/>
</dbReference>
<feature type="binding site" evidence="9">
    <location>
        <position position="129"/>
    </location>
    <ligand>
        <name>UTP</name>
        <dbReference type="ChEBI" id="CHEBI:46398"/>
    </ligand>
</feature>
<accession>A0A1B7NGW6</accession>
<dbReference type="GO" id="GO:0006011">
    <property type="term" value="P:UDP-alpha-D-glucose metabolic process"/>
    <property type="evidence" value="ECO:0007669"/>
    <property type="project" value="UniProtKB-UniRule"/>
</dbReference>
<name>A0A1B7NGW6_9AGAM</name>
<evidence type="ECO:0000256" key="4">
    <source>
        <dbReference type="ARBA" id="ARBA00022679"/>
    </source>
</evidence>
<dbReference type="EC" id="2.7.7.9" evidence="3 7"/>
<dbReference type="InParanoid" id="A0A1B7NGW6"/>
<gene>
    <name evidence="10" type="ORF">K503DRAFT_789032</name>
</gene>
<dbReference type="Gene3D" id="3.90.550.10">
    <property type="entry name" value="Spore Coat Polysaccharide Biosynthesis Protein SpsA, Chain A"/>
    <property type="match status" value="1"/>
</dbReference>
<dbReference type="Pfam" id="PF01704">
    <property type="entry name" value="UDPGP"/>
    <property type="match status" value="1"/>
</dbReference>
<evidence type="ECO:0000256" key="5">
    <source>
        <dbReference type="ARBA" id="ARBA00022695"/>
    </source>
</evidence>
<evidence type="ECO:0000256" key="7">
    <source>
        <dbReference type="PIRNR" id="PIRNR000806"/>
    </source>
</evidence>
<dbReference type="OrthoDB" id="932129at2759"/>
<keyword evidence="5 7" id="KW-0548">Nucleotidyltransferase</keyword>
<evidence type="ECO:0000256" key="2">
    <source>
        <dbReference type="ARBA" id="ARBA00010401"/>
    </source>
</evidence>
<dbReference type="STRING" id="1314800.A0A1B7NGW6"/>
<organism evidence="10 11">
    <name type="scientific">Rhizopogon vinicolor AM-OR11-026</name>
    <dbReference type="NCBI Taxonomy" id="1314800"/>
    <lineage>
        <taxon>Eukaryota</taxon>
        <taxon>Fungi</taxon>
        <taxon>Dikarya</taxon>
        <taxon>Basidiomycota</taxon>
        <taxon>Agaricomycotina</taxon>
        <taxon>Agaricomycetes</taxon>
        <taxon>Agaricomycetidae</taxon>
        <taxon>Boletales</taxon>
        <taxon>Suillineae</taxon>
        <taxon>Rhizopogonaceae</taxon>
        <taxon>Rhizopogon</taxon>
    </lineage>
</organism>
<feature type="binding site" evidence="9">
    <location>
        <position position="391"/>
    </location>
    <ligand>
        <name>UTP</name>
        <dbReference type="ChEBI" id="CHEBI:46398"/>
    </ligand>
</feature>
<dbReference type="CDD" id="cd00897">
    <property type="entry name" value="UGPase_euk"/>
    <property type="match status" value="1"/>
</dbReference>
<keyword evidence="4 7" id="KW-0808">Transferase</keyword>
<comment type="catalytic activity">
    <reaction evidence="6 7">
        <text>alpha-D-glucose 1-phosphate + UTP + H(+) = UDP-alpha-D-glucose + diphosphate</text>
        <dbReference type="Rhea" id="RHEA:19889"/>
        <dbReference type="ChEBI" id="CHEBI:15378"/>
        <dbReference type="ChEBI" id="CHEBI:33019"/>
        <dbReference type="ChEBI" id="CHEBI:46398"/>
        <dbReference type="ChEBI" id="CHEBI:58601"/>
        <dbReference type="ChEBI" id="CHEBI:58885"/>
        <dbReference type="EC" id="2.7.7.9"/>
    </reaction>
</comment>
<evidence type="ECO:0000256" key="9">
    <source>
        <dbReference type="PIRSR" id="PIRSR000806-2"/>
    </source>
</evidence>